<protein>
    <recommendedName>
        <fullName evidence="1">Ubiquitin-like domain-containing protein</fullName>
    </recommendedName>
</protein>
<evidence type="ECO:0000313" key="9">
    <source>
        <dbReference type="EMBL" id="CAF4202801.1"/>
    </source>
</evidence>
<feature type="domain" description="Ubiquitin-like" evidence="1">
    <location>
        <begin position="1"/>
        <end position="34"/>
    </location>
</feature>
<evidence type="ECO:0000313" key="3">
    <source>
        <dbReference type="EMBL" id="CAF1192507.1"/>
    </source>
</evidence>
<proteinExistence type="predicted"/>
<evidence type="ECO:0000313" key="6">
    <source>
        <dbReference type="EMBL" id="CAF1460085.1"/>
    </source>
</evidence>
<dbReference type="EMBL" id="CAJOBD010007473">
    <property type="protein sequence ID" value="CAF4087579.1"/>
    <property type="molecule type" value="Genomic_DNA"/>
</dbReference>
<dbReference type="EMBL" id="CAJNOO010002424">
    <property type="protein sequence ID" value="CAF1266741.1"/>
    <property type="molecule type" value="Genomic_DNA"/>
</dbReference>
<dbReference type="Proteomes" id="UP000663889">
    <property type="component" value="Unassembled WGS sequence"/>
</dbReference>
<dbReference type="SUPFAM" id="SSF54236">
    <property type="entry name" value="Ubiquitin-like"/>
    <property type="match status" value="1"/>
</dbReference>
<evidence type="ECO:0000313" key="11">
    <source>
        <dbReference type="Proteomes" id="UP000663874"/>
    </source>
</evidence>
<dbReference type="EMBL" id="CAJOAX010020960">
    <property type="protein sequence ID" value="CAF4198190.1"/>
    <property type="molecule type" value="Genomic_DNA"/>
</dbReference>
<dbReference type="InterPro" id="IPR000626">
    <property type="entry name" value="Ubiquitin-like_dom"/>
</dbReference>
<evidence type="ECO:0000313" key="4">
    <source>
        <dbReference type="EMBL" id="CAF1249237.1"/>
    </source>
</evidence>
<dbReference type="EMBL" id="CAJNOT010001792">
    <property type="protein sequence ID" value="CAF1249237.1"/>
    <property type="molecule type" value="Genomic_DNA"/>
</dbReference>
<accession>A0A820BRT5</accession>
<evidence type="ECO:0000313" key="10">
    <source>
        <dbReference type="Proteomes" id="UP000663870"/>
    </source>
</evidence>
<reference evidence="9" key="1">
    <citation type="submission" date="2021-02" db="EMBL/GenBank/DDBJ databases">
        <authorList>
            <person name="Nowell W R."/>
        </authorList>
    </citation>
    <scope>NUCLEOTIDE SEQUENCE</scope>
</reference>
<name>A0A820BRT5_9BILA</name>
<evidence type="ECO:0000313" key="2">
    <source>
        <dbReference type="EMBL" id="CAF1190347.1"/>
    </source>
</evidence>
<dbReference type="Proteomes" id="UP000663854">
    <property type="component" value="Unassembled WGS sequence"/>
</dbReference>
<dbReference type="Proteomes" id="UP000663874">
    <property type="component" value="Unassembled WGS sequence"/>
</dbReference>
<dbReference type="OrthoDB" id="9994687at2759"/>
<dbReference type="InterPro" id="IPR029071">
    <property type="entry name" value="Ubiquitin-like_domsf"/>
</dbReference>
<sequence length="193" mass="22378">MHSIYFIFDGEILDDNGSTIASYGVENKSILQLLNLDATERVDFSSIGAKFVDISNNESLKKKDWSETAPPWRKARRGLCLEGLCRNNQCKAYKQYVVMPIGYRKFDIIIDSSETTTKCPLCKQYVEPITCGFNNCWWRYEGVRQDEEGKPPTRFSSNWQQADDAYHYFDGHTSRIVLWKQLIVEAVKKRPLE</sequence>
<evidence type="ECO:0000313" key="8">
    <source>
        <dbReference type="EMBL" id="CAF4198190.1"/>
    </source>
</evidence>
<dbReference type="EMBL" id="CAJOBE010016688">
    <property type="protein sequence ID" value="CAF4202801.1"/>
    <property type="molecule type" value="Genomic_DNA"/>
</dbReference>
<evidence type="ECO:0000259" key="1">
    <source>
        <dbReference type="PROSITE" id="PS50053"/>
    </source>
</evidence>
<evidence type="ECO:0000313" key="7">
    <source>
        <dbReference type="EMBL" id="CAF4087579.1"/>
    </source>
</evidence>
<dbReference type="EMBL" id="CAJNOL010002088">
    <property type="protein sequence ID" value="CAF1460085.1"/>
    <property type="molecule type" value="Genomic_DNA"/>
</dbReference>
<dbReference type="Proteomes" id="UP000663836">
    <property type="component" value="Unassembled WGS sequence"/>
</dbReference>
<evidence type="ECO:0000313" key="5">
    <source>
        <dbReference type="EMBL" id="CAF1266741.1"/>
    </source>
</evidence>
<gene>
    <name evidence="9" type="ORF">FNK824_LOCUS36350</name>
    <name evidence="7" type="ORF">JBS370_LOCUS31064</name>
    <name evidence="6" type="ORF">JXQ802_LOCUS38116</name>
    <name evidence="8" type="ORF">OTI717_LOCUS38451</name>
    <name evidence="3" type="ORF">PYM288_LOCUS24422</name>
    <name evidence="5" type="ORF">RFH988_LOCUS27969</name>
    <name evidence="2" type="ORF">SEV965_LOCUS20555</name>
    <name evidence="4" type="ORF">ZHD862_LOCUS25295</name>
</gene>
<dbReference type="Proteomes" id="UP000663864">
    <property type="component" value="Unassembled WGS sequence"/>
</dbReference>
<comment type="caution">
    <text evidence="9">The sequence shown here is derived from an EMBL/GenBank/DDBJ whole genome shotgun (WGS) entry which is preliminary data.</text>
</comment>
<dbReference type="EMBL" id="CAJNOU010001345">
    <property type="protein sequence ID" value="CAF1190347.1"/>
    <property type="molecule type" value="Genomic_DNA"/>
</dbReference>
<dbReference type="Proteomes" id="UP000663823">
    <property type="component" value="Unassembled WGS sequence"/>
</dbReference>
<dbReference type="AlphaFoldDB" id="A0A820BRT5"/>
<dbReference type="Proteomes" id="UP000663870">
    <property type="component" value="Unassembled WGS sequence"/>
</dbReference>
<keyword evidence="10" id="KW-1185">Reference proteome</keyword>
<organism evidence="9 11">
    <name type="scientific">Rotaria sordida</name>
    <dbReference type="NCBI Taxonomy" id="392033"/>
    <lineage>
        <taxon>Eukaryota</taxon>
        <taxon>Metazoa</taxon>
        <taxon>Spiralia</taxon>
        <taxon>Gnathifera</taxon>
        <taxon>Rotifera</taxon>
        <taxon>Eurotatoria</taxon>
        <taxon>Bdelloidea</taxon>
        <taxon>Philodinida</taxon>
        <taxon>Philodinidae</taxon>
        <taxon>Rotaria</taxon>
    </lineage>
</organism>
<dbReference type="PROSITE" id="PS50053">
    <property type="entry name" value="UBIQUITIN_2"/>
    <property type="match status" value="1"/>
</dbReference>
<dbReference type="EMBL" id="CAJNOH010001228">
    <property type="protein sequence ID" value="CAF1192507.1"/>
    <property type="molecule type" value="Genomic_DNA"/>
</dbReference>
<dbReference type="Proteomes" id="UP000663882">
    <property type="component" value="Unassembled WGS sequence"/>
</dbReference>